<gene>
    <name evidence="2" type="ORF">SAMN05216387_1137</name>
</gene>
<evidence type="ECO:0000256" key="1">
    <source>
        <dbReference type="SAM" id="MobiDB-lite"/>
    </source>
</evidence>
<dbReference type="AlphaFoldDB" id="A0A1H7QRI0"/>
<dbReference type="EMBL" id="FOBH01000013">
    <property type="protein sequence ID" value="SEL49897.1"/>
    <property type="molecule type" value="Genomic_DNA"/>
</dbReference>
<sequence>MINELLASSGIATNGGDKPQTVAEAGVKKDNDYYGSISNSRLKRLIVRLFPLIPLFFISFDLHATGISSSPNATGISSHPNARGISSHPNATGISSHPDATGISSHPNAAGISSNPNATGVSSHPNATGISSHPDATGISSHPNAIGISSHPDAIGISSHPNAAGISSHPNATGIVNEKVQWSDVPAMVQKTITENAGGGEIEEIEKESKMIGGKMTPIYEADVRKTDGSKIEIKVDEDGNLIEIDKG</sequence>
<reference evidence="2 3" key="1">
    <citation type="submission" date="2016-10" db="EMBL/GenBank/DDBJ databases">
        <authorList>
            <person name="de Groot N.N."/>
        </authorList>
    </citation>
    <scope>NUCLEOTIDE SEQUENCE [LARGE SCALE GENOMIC DNA]</scope>
    <source>
        <strain evidence="2 3">Nv1</strain>
    </source>
</reference>
<accession>A0A1H7QRI0</accession>
<keyword evidence="3" id="KW-1185">Reference proteome</keyword>
<feature type="compositionally biased region" description="Polar residues" evidence="1">
    <location>
        <begin position="102"/>
        <end position="131"/>
    </location>
</feature>
<dbReference type="SUPFAM" id="SSF160574">
    <property type="entry name" value="BT0923-like"/>
    <property type="match status" value="1"/>
</dbReference>
<name>A0A1H7QRI0_9PROT</name>
<evidence type="ECO:0000313" key="3">
    <source>
        <dbReference type="Proteomes" id="UP000198620"/>
    </source>
</evidence>
<organism evidence="2 3">
    <name type="scientific">Nitrosovibrio tenuis</name>
    <dbReference type="NCBI Taxonomy" id="1233"/>
    <lineage>
        <taxon>Bacteria</taxon>
        <taxon>Pseudomonadati</taxon>
        <taxon>Pseudomonadota</taxon>
        <taxon>Betaproteobacteria</taxon>
        <taxon>Nitrosomonadales</taxon>
        <taxon>Nitrosomonadaceae</taxon>
        <taxon>Nitrosovibrio</taxon>
    </lineage>
</organism>
<proteinExistence type="predicted"/>
<dbReference type="Gene3D" id="3.30.505.20">
    <property type="match status" value="1"/>
</dbReference>
<feature type="region of interest" description="Disordered" evidence="1">
    <location>
        <begin position="71"/>
        <end position="171"/>
    </location>
</feature>
<evidence type="ECO:0008006" key="4">
    <source>
        <dbReference type="Google" id="ProtNLM"/>
    </source>
</evidence>
<protein>
    <recommendedName>
        <fullName evidence="4">Peptidase propeptide and YPEB domain-containing protein</fullName>
    </recommendedName>
</protein>
<dbReference type="STRING" id="1233.SAMN05216387_1137"/>
<feature type="compositionally biased region" description="Polar residues" evidence="1">
    <location>
        <begin position="71"/>
        <end position="80"/>
    </location>
</feature>
<evidence type="ECO:0000313" key="2">
    <source>
        <dbReference type="EMBL" id="SEL49897.1"/>
    </source>
</evidence>
<dbReference type="Proteomes" id="UP000198620">
    <property type="component" value="Unassembled WGS sequence"/>
</dbReference>